<protein>
    <recommendedName>
        <fullName evidence="3">DUF2815 family protein</fullName>
    </recommendedName>
</protein>
<dbReference type="InterPro" id="IPR022595">
    <property type="entry name" value="Enc34_ssDNA-bd"/>
</dbReference>
<gene>
    <name evidence="2" type="ORF">UFOVP1451_18</name>
</gene>
<dbReference type="EMBL" id="LR797397">
    <property type="protein sequence ID" value="CAB4213334.1"/>
    <property type="molecule type" value="Genomic_DNA"/>
</dbReference>
<name>A0A6J5SGQ8_9CAUD</name>
<evidence type="ECO:0000313" key="2">
    <source>
        <dbReference type="EMBL" id="CAB4213334.1"/>
    </source>
</evidence>
<evidence type="ECO:0008006" key="3">
    <source>
        <dbReference type="Google" id="ProtNLM"/>
    </source>
</evidence>
<sequence>MTHTITPRGRVSFANVFKPKLNTLNNKQEYSLDLLFPKTQDISSIKNELRRVIADKWPGKEMKGLKFPIKDGDSLKQNGSAYPAEYHGHVFITFKSEQQPGLVDAQRQPIIDPNEFYSGCYAIVHYRAAAYDHQANKGVSLWLNNVQKVAEGESFGARTAKAEDVFADQGSENPANYAAPAASQPQSFDPLA</sequence>
<dbReference type="Pfam" id="PF10991">
    <property type="entry name" value="Enc34_ssDNA-bd"/>
    <property type="match status" value="1"/>
</dbReference>
<accession>A0A6J5SGQ8</accession>
<evidence type="ECO:0000256" key="1">
    <source>
        <dbReference type="SAM" id="MobiDB-lite"/>
    </source>
</evidence>
<proteinExistence type="predicted"/>
<organism evidence="2">
    <name type="scientific">uncultured Caudovirales phage</name>
    <dbReference type="NCBI Taxonomy" id="2100421"/>
    <lineage>
        <taxon>Viruses</taxon>
        <taxon>Duplodnaviria</taxon>
        <taxon>Heunggongvirae</taxon>
        <taxon>Uroviricota</taxon>
        <taxon>Caudoviricetes</taxon>
        <taxon>Peduoviridae</taxon>
        <taxon>Maltschvirus</taxon>
        <taxon>Maltschvirus maltsch</taxon>
    </lineage>
</organism>
<dbReference type="InterPro" id="IPR012340">
    <property type="entry name" value="NA-bd_OB-fold"/>
</dbReference>
<feature type="compositionally biased region" description="Polar residues" evidence="1">
    <location>
        <begin position="183"/>
        <end position="192"/>
    </location>
</feature>
<feature type="region of interest" description="Disordered" evidence="1">
    <location>
        <begin position="167"/>
        <end position="192"/>
    </location>
</feature>
<dbReference type="SUPFAM" id="SSF50249">
    <property type="entry name" value="Nucleic acid-binding proteins"/>
    <property type="match status" value="1"/>
</dbReference>
<dbReference type="Gene3D" id="2.40.50.140">
    <property type="entry name" value="Nucleic acid-binding proteins"/>
    <property type="match status" value="1"/>
</dbReference>
<reference evidence="2" key="1">
    <citation type="submission" date="2020-05" db="EMBL/GenBank/DDBJ databases">
        <authorList>
            <person name="Chiriac C."/>
            <person name="Salcher M."/>
            <person name="Ghai R."/>
            <person name="Kavagutti S V."/>
        </authorList>
    </citation>
    <scope>NUCLEOTIDE SEQUENCE</scope>
</reference>